<dbReference type="PROSITE" id="PS00949">
    <property type="entry name" value="AUTOINDUCER_SYNTH_1"/>
    <property type="match status" value="1"/>
</dbReference>
<keyword evidence="5 7" id="KW-0071">Autoinducer synthesis</keyword>
<sequence>MPYIVAGSLKDLPPEIRAALGAYRYEIFVRRLGWKLPTSTGKLTAEWDEFDDGATVHVVALSPARRVYGCARLMPTTGRYLLKDVFPELLGSEPPPASTTLWELSRFAGTAPKSHDRHASEDGAPGMQLFAYALALAASFGATDVVGVVSRSIERLYRRSRLNLQRIYPDVTARNASIVACSIELSPATFGQLGCNPHDLIKSVHWFGKLPLPNTTVAVNDAGSSRTPLLPQSMTKLRLAKSTGCAKRVDL</sequence>
<organism evidence="9 10">
    <name type="scientific">Pararobbsia alpina</name>
    <dbReference type="NCBI Taxonomy" id="621374"/>
    <lineage>
        <taxon>Bacteria</taxon>
        <taxon>Pseudomonadati</taxon>
        <taxon>Pseudomonadota</taxon>
        <taxon>Betaproteobacteria</taxon>
        <taxon>Burkholderiales</taxon>
        <taxon>Burkholderiaceae</taxon>
        <taxon>Pararobbsia</taxon>
    </lineage>
</organism>
<keyword evidence="2 7" id="KW-0673">Quorum sensing</keyword>
<protein>
    <recommendedName>
        <fullName evidence="1 8">Acyl-homoserine-lactone synthase</fullName>
        <ecNumber evidence="1 8">2.3.1.184</ecNumber>
    </recommendedName>
    <alternativeName>
        <fullName evidence="8">Autoinducer synthesis protein</fullName>
    </alternativeName>
</protein>
<gene>
    <name evidence="9" type="ORF">LMG28138_05298</name>
</gene>
<evidence type="ECO:0000256" key="6">
    <source>
        <dbReference type="ARBA" id="ARBA00048576"/>
    </source>
</evidence>
<comment type="catalytic activity">
    <reaction evidence="6 8">
        <text>a fatty acyl-[ACP] + S-adenosyl-L-methionine = an N-acyl-L-homoserine lactone + S-methyl-5'-thioadenosine + holo-[ACP] + H(+)</text>
        <dbReference type="Rhea" id="RHEA:10096"/>
        <dbReference type="Rhea" id="RHEA-COMP:9685"/>
        <dbReference type="Rhea" id="RHEA-COMP:14125"/>
        <dbReference type="ChEBI" id="CHEBI:15378"/>
        <dbReference type="ChEBI" id="CHEBI:17509"/>
        <dbReference type="ChEBI" id="CHEBI:55474"/>
        <dbReference type="ChEBI" id="CHEBI:59789"/>
        <dbReference type="ChEBI" id="CHEBI:64479"/>
        <dbReference type="ChEBI" id="CHEBI:138651"/>
        <dbReference type="EC" id="2.3.1.184"/>
    </reaction>
</comment>
<proteinExistence type="inferred from homology"/>
<dbReference type="InterPro" id="IPR001690">
    <property type="entry name" value="Autoind_synthase"/>
</dbReference>
<dbReference type="AlphaFoldDB" id="A0A6S7BJX9"/>
<accession>A0A6S7BJX9</accession>
<evidence type="ECO:0000256" key="8">
    <source>
        <dbReference type="RuleBase" id="RU361135"/>
    </source>
</evidence>
<dbReference type="RefSeq" id="WP_175107865.1">
    <property type="nucleotide sequence ID" value="NZ_CADIKM010000052.1"/>
</dbReference>
<dbReference type="GO" id="GO:0007165">
    <property type="term" value="P:signal transduction"/>
    <property type="evidence" value="ECO:0007669"/>
    <property type="project" value="TreeGrafter"/>
</dbReference>
<keyword evidence="3 8" id="KW-0808">Transferase</keyword>
<dbReference type="GO" id="GO:0061579">
    <property type="term" value="F:N-acyl homoserine lactone synthase activity"/>
    <property type="evidence" value="ECO:0007669"/>
    <property type="project" value="UniProtKB-UniRule"/>
</dbReference>
<name>A0A6S7BJX9_9BURK</name>
<dbReference type="SUPFAM" id="SSF55729">
    <property type="entry name" value="Acyl-CoA N-acyltransferases (Nat)"/>
    <property type="match status" value="1"/>
</dbReference>
<dbReference type="InterPro" id="IPR018311">
    <property type="entry name" value="Autoind_synth_CS"/>
</dbReference>
<keyword evidence="10" id="KW-1185">Reference proteome</keyword>
<evidence type="ECO:0000313" key="10">
    <source>
        <dbReference type="Proteomes" id="UP000494115"/>
    </source>
</evidence>
<evidence type="ECO:0000256" key="4">
    <source>
        <dbReference type="ARBA" id="ARBA00022691"/>
    </source>
</evidence>
<dbReference type="PROSITE" id="PS51187">
    <property type="entry name" value="AUTOINDUCER_SYNTH_2"/>
    <property type="match status" value="1"/>
</dbReference>
<dbReference type="Pfam" id="PF00765">
    <property type="entry name" value="Autoind_synth"/>
    <property type="match status" value="1"/>
</dbReference>
<evidence type="ECO:0000313" key="9">
    <source>
        <dbReference type="EMBL" id="CAB3803151.1"/>
    </source>
</evidence>
<dbReference type="InterPro" id="IPR016181">
    <property type="entry name" value="Acyl_CoA_acyltransferase"/>
</dbReference>
<dbReference type="EC" id="2.3.1.184" evidence="1 8"/>
<dbReference type="EMBL" id="CADIKM010000052">
    <property type="protein sequence ID" value="CAB3803151.1"/>
    <property type="molecule type" value="Genomic_DNA"/>
</dbReference>
<dbReference type="GO" id="GO:0009372">
    <property type="term" value="P:quorum sensing"/>
    <property type="evidence" value="ECO:0007669"/>
    <property type="project" value="UniProtKB-UniRule"/>
</dbReference>
<evidence type="ECO:0000256" key="2">
    <source>
        <dbReference type="ARBA" id="ARBA00022654"/>
    </source>
</evidence>
<evidence type="ECO:0000256" key="3">
    <source>
        <dbReference type="ARBA" id="ARBA00022679"/>
    </source>
</evidence>
<reference evidence="9 10" key="1">
    <citation type="submission" date="2020-04" db="EMBL/GenBank/DDBJ databases">
        <authorList>
            <person name="De Canck E."/>
        </authorList>
    </citation>
    <scope>NUCLEOTIDE SEQUENCE [LARGE SCALE GENOMIC DNA]</scope>
    <source>
        <strain evidence="9 10">LMG 28138</strain>
    </source>
</reference>
<dbReference type="PANTHER" id="PTHR39322">
    <property type="entry name" value="ACYL-HOMOSERINE-LACTONE SYNTHASE"/>
    <property type="match status" value="1"/>
</dbReference>
<dbReference type="Gene3D" id="3.40.630.30">
    <property type="match status" value="1"/>
</dbReference>
<keyword evidence="4 8" id="KW-0949">S-adenosyl-L-methionine</keyword>
<dbReference type="Proteomes" id="UP000494115">
    <property type="component" value="Unassembled WGS sequence"/>
</dbReference>
<dbReference type="PANTHER" id="PTHR39322:SF1">
    <property type="entry name" value="ISOVALERYL-HOMOSERINE LACTONE SYNTHASE"/>
    <property type="match status" value="1"/>
</dbReference>
<dbReference type="PRINTS" id="PR01549">
    <property type="entry name" value="AUTOINDCRSYN"/>
</dbReference>
<evidence type="ECO:0000256" key="5">
    <source>
        <dbReference type="ARBA" id="ARBA00022929"/>
    </source>
</evidence>
<comment type="similarity">
    <text evidence="7 8">Belongs to the autoinducer synthase family.</text>
</comment>
<evidence type="ECO:0000256" key="7">
    <source>
        <dbReference type="PROSITE-ProRule" id="PRU00533"/>
    </source>
</evidence>
<evidence type="ECO:0000256" key="1">
    <source>
        <dbReference type="ARBA" id="ARBA00012340"/>
    </source>
</evidence>